<dbReference type="AlphaFoldDB" id="A0A1I5BEM3"/>
<evidence type="ECO:0000256" key="1">
    <source>
        <dbReference type="ARBA" id="ARBA00006484"/>
    </source>
</evidence>
<dbReference type="InterPro" id="IPR002347">
    <property type="entry name" value="SDR_fam"/>
</dbReference>
<dbReference type="SUPFAM" id="SSF51735">
    <property type="entry name" value="NAD(P)-binding Rossmann-fold domains"/>
    <property type="match status" value="1"/>
</dbReference>
<keyword evidence="5" id="KW-1185">Reference proteome</keyword>
<sequence length="244" mass="25223">MTARLLDHTVVLTGATGGLGTAIASRLIEEGAEVVLTDVDEDRCAELAATLRGRTRTAVLDVSSEQDWAGLVGRLGRLDGLVNNAGVGSLGTVVDETRARWDDVIAIDQLGTWLGMKYCGPLLEDGGGAVVNIGSILGTTGGLGNSVAYAAAKGAVRSLTLNAALHWATSGVRVNAVVPGFIGTDQLHERFAGTDRHRSMLANTPMGRLGRPAEVAAAVAFLLSEDAAYTTGTELLVDGGWSAR</sequence>
<dbReference type="Pfam" id="PF13561">
    <property type="entry name" value="adh_short_C2"/>
    <property type="match status" value="1"/>
</dbReference>
<proteinExistence type="inferred from homology"/>
<protein>
    <submittedName>
        <fullName evidence="4">NAD(P)-dependent dehydrogenase, short-chain alcohol dehydrogenase family</fullName>
    </submittedName>
</protein>
<dbReference type="EMBL" id="FOUY01000020">
    <property type="protein sequence ID" value="SFN73097.1"/>
    <property type="molecule type" value="Genomic_DNA"/>
</dbReference>
<dbReference type="PANTHER" id="PTHR43477">
    <property type="entry name" value="DIHYDROANTICAPSIN 7-DEHYDROGENASE"/>
    <property type="match status" value="1"/>
</dbReference>
<dbReference type="PRINTS" id="PR00080">
    <property type="entry name" value="SDRFAMILY"/>
</dbReference>
<dbReference type="GO" id="GO:0016491">
    <property type="term" value="F:oxidoreductase activity"/>
    <property type="evidence" value="ECO:0007669"/>
    <property type="project" value="UniProtKB-KW"/>
</dbReference>
<keyword evidence="2" id="KW-0560">Oxidoreductase</keyword>
<dbReference type="InterPro" id="IPR036291">
    <property type="entry name" value="NAD(P)-bd_dom_sf"/>
</dbReference>
<dbReference type="OrthoDB" id="3542748at2"/>
<dbReference type="FunFam" id="3.40.50.720:FF:000084">
    <property type="entry name" value="Short-chain dehydrogenase reductase"/>
    <property type="match status" value="1"/>
</dbReference>
<gene>
    <name evidence="4" type="ORF">SAMN05216207_102058</name>
</gene>
<dbReference type="Gene3D" id="3.40.50.720">
    <property type="entry name" value="NAD(P)-binding Rossmann-like Domain"/>
    <property type="match status" value="1"/>
</dbReference>
<dbReference type="PROSITE" id="PS00061">
    <property type="entry name" value="ADH_SHORT"/>
    <property type="match status" value="1"/>
</dbReference>
<evidence type="ECO:0000313" key="4">
    <source>
        <dbReference type="EMBL" id="SFN73097.1"/>
    </source>
</evidence>
<evidence type="ECO:0000256" key="2">
    <source>
        <dbReference type="ARBA" id="ARBA00023002"/>
    </source>
</evidence>
<dbReference type="Proteomes" id="UP000199614">
    <property type="component" value="Unassembled WGS sequence"/>
</dbReference>
<evidence type="ECO:0000259" key="3">
    <source>
        <dbReference type="SMART" id="SM00822"/>
    </source>
</evidence>
<dbReference type="PRINTS" id="PR00081">
    <property type="entry name" value="GDHRDH"/>
</dbReference>
<evidence type="ECO:0000313" key="5">
    <source>
        <dbReference type="Proteomes" id="UP000199614"/>
    </source>
</evidence>
<dbReference type="InterPro" id="IPR051122">
    <property type="entry name" value="SDR_DHRS6-like"/>
</dbReference>
<name>A0A1I5BEM3_PSUAM</name>
<dbReference type="InterPro" id="IPR057326">
    <property type="entry name" value="KR_dom"/>
</dbReference>
<organism evidence="4 5">
    <name type="scientific">Pseudonocardia ammonioxydans</name>
    <dbReference type="NCBI Taxonomy" id="260086"/>
    <lineage>
        <taxon>Bacteria</taxon>
        <taxon>Bacillati</taxon>
        <taxon>Actinomycetota</taxon>
        <taxon>Actinomycetes</taxon>
        <taxon>Pseudonocardiales</taxon>
        <taxon>Pseudonocardiaceae</taxon>
        <taxon>Pseudonocardia</taxon>
    </lineage>
</organism>
<feature type="domain" description="Ketoreductase" evidence="3">
    <location>
        <begin position="8"/>
        <end position="182"/>
    </location>
</feature>
<accession>A0A1I5BEM3</accession>
<dbReference type="STRING" id="260086.SAMN05216207_102058"/>
<comment type="similarity">
    <text evidence="1">Belongs to the short-chain dehydrogenases/reductases (SDR) family.</text>
</comment>
<dbReference type="PANTHER" id="PTHR43477:SF1">
    <property type="entry name" value="DIHYDROANTICAPSIN 7-DEHYDROGENASE"/>
    <property type="match status" value="1"/>
</dbReference>
<dbReference type="InterPro" id="IPR020904">
    <property type="entry name" value="Sc_DH/Rdtase_CS"/>
</dbReference>
<dbReference type="SMART" id="SM00822">
    <property type="entry name" value="PKS_KR"/>
    <property type="match status" value="1"/>
</dbReference>
<reference evidence="4 5" key="1">
    <citation type="submission" date="2016-10" db="EMBL/GenBank/DDBJ databases">
        <authorList>
            <person name="de Groot N.N."/>
        </authorList>
    </citation>
    <scope>NUCLEOTIDE SEQUENCE [LARGE SCALE GENOMIC DNA]</scope>
    <source>
        <strain evidence="4 5">CGMCC 4.1877</strain>
    </source>
</reference>
<dbReference type="RefSeq" id="WP_093346108.1">
    <property type="nucleotide sequence ID" value="NZ_FOUY01000020.1"/>
</dbReference>